<comment type="caution">
    <text evidence="1">The sequence shown here is derived from an EMBL/GenBank/DDBJ whole genome shotgun (WGS) entry which is preliminary data.</text>
</comment>
<proteinExistence type="predicted"/>
<gene>
    <name evidence="1" type="ORF">QVD17_20199</name>
</gene>
<accession>A0AAD8KKV2</accession>
<name>A0AAD8KKV2_TARER</name>
<reference evidence="1" key="1">
    <citation type="journal article" date="2023" name="bioRxiv">
        <title>Improved chromosome-level genome assembly for marigold (Tagetes erecta).</title>
        <authorList>
            <person name="Jiang F."/>
            <person name="Yuan L."/>
            <person name="Wang S."/>
            <person name="Wang H."/>
            <person name="Xu D."/>
            <person name="Wang A."/>
            <person name="Fan W."/>
        </authorList>
    </citation>
    <scope>NUCLEOTIDE SEQUENCE</scope>
    <source>
        <strain evidence="1">WSJ</strain>
        <tissue evidence="1">Leaf</tissue>
    </source>
</reference>
<dbReference type="Proteomes" id="UP001229421">
    <property type="component" value="Unassembled WGS sequence"/>
</dbReference>
<dbReference type="AlphaFoldDB" id="A0AAD8KKV2"/>
<protein>
    <submittedName>
        <fullName evidence="1">Uncharacterized protein</fullName>
    </submittedName>
</protein>
<keyword evidence="2" id="KW-1185">Reference proteome</keyword>
<sequence length="74" mass="8288">MLEYSHNICGFLKGFFCHLRVSDIADDKCSSVISGIADERHHRIRTTTPPSPLSNITFLSTRIVLSALKLYGVH</sequence>
<evidence type="ECO:0000313" key="2">
    <source>
        <dbReference type="Proteomes" id="UP001229421"/>
    </source>
</evidence>
<organism evidence="1 2">
    <name type="scientific">Tagetes erecta</name>
    <name type="common">African marigold</name>
    <dbReference type="NCBI Taxonomy" id="13708"/>
    <lineage>
        <taxon>Eukaryota</taxon>
        <taxon>Viridiplantae</taxon>
        <taxon>Streptophyta</taxon>
        <taxon>Embryophyta</taxon>
        <taxon>Tracheophyta</taxon>
        <taxon>Spermatophyta</taxon>
        <taxon>Magnoliopsida</taxon>
        <taxon>eudicotyledons</taxon>
        <taxon>Gunneridae</taxon>
        <taxon>Pentapetalae</taxon>
        <taxon>asterids</taxon>
        <taxon>campanulids</taxon>
        <taxon>Asterales</taxon>
        <taxon>Asteraceae</taxon>
        <taxon>Asteroideae</taxon>
        <taxon>Heliantheae alliance</taxon>
        <taxon>Tageteae</taxon>
        <taxon>Tagetes</taxon>
    </lineage>
</organism>
<evidence type="ECO:0000313" key="1">
    <source>
        <dbReference type="EMBL" id="KAK1424859.1"/>
    </source>
</evidence>
<dbReference type="EMBL" id="JAUHHV010000005">
    <property type="protein sequence ID" value="KAK1424859.1"/>
    <property type="molecule type" value="Genomic_DNA"/>
</dbReference>